<comment type="caution">
    <text evidence="2">The sequence shown here is derived from an EMBL/GenBank/DDBJ whole genome shotgun (WGS) entry which is preliminary data.</text>
</comment>
<feature type="compositionally biased region" description="Low complexity" evidence="1">
    <location>
        <begin position="146"/>
        <end position="160"/>
    </location>
</feature>
<keyword evidence="3" id="KW-1185">Reference proteome</keyword>
<accession>A0ABV5MJ41</accession>
<evidence type="ECO:0000313" key="3">
    <source>
        <dbReference type="Proteomes" id="UP001589608"/>
    </source>
</evidence>
<feature type="region of interest" description="Disordered" evidence="1">
    <location>
        <begin position="137"/>
        <end position="160"/>
    </location>
</feature>
<organism evidence="2 3">
    <name type="scientific">Dactylosporangium vinaceum</name>
    <dbReference type="NCBI Taxonomy" id="53362"/>
    <lineage>
        <taxon>Bacteria</taxon>
        <taxon>Bacillati</taxon>
        <taxon>Actinomycetota</taxon>
        <taxon>Actinomycetes</taxon>
        <taxon>Micromonosporales</taxon>
        <taxon>Micromonosporaceae</taxon>
        <taxon>Dactylosporangium</taxon>
    </lineage>
</organism>
<dbReference type="EMBL" id="JBHMCA010000058">
    <property type="protein sequence ID" value="MFB9448608.1"/>
    <property type="molecule type" value="Genomic_DNA"/>
</dbReference>
<evidence type="ECO:0000313" key="2">
    <source>
        <dbReference type="EMBL" id="MFB9448608.1"/>
    </source>
</evidence>
<name>A0ABV5MJ41_9ACTN</name>
<dbReference type="RefSeq" id="WP_223101222.1">
    <property type="nucleotide sequence ID" value="NZ_CP061913.1"/>
</dbReference>
<reference evidence="2 3" key="1">
    <citation type="submission" date="2024-09" db="EMBL/GenBank/DDBJ databases">
        <authorList>
            <person name="Sun Q."/>
            <person name="Mori K."/>
        </authorList>
    </citation>
    <scope>NUCLEOTIDE SEQUENCE [LARGE SCALE GENOMIC DNA]</scope>
    <source>
        <strain evidence="2 3">JCM 3307</strain>
    </source>
</reference>
<gene>
    <name evidence="2" type="ORF">ACFFTR_36440</name>
</gene>
<dbReference type="Proteomes" id="UP001589608">
    <property type="component" value="Unassembled WGS sequence"/>
</dbReference>
<protein>
    <submittedName>
        <fullName evidence="2">Uncharacterized protein</fullName>
    </submittedName>
</protein>
<evidence type="ECO:0000256" key="1">
    <source>
        <dbReference type="SAM" id="MobiDB-lite"/>
    </source>
</evidence>
<sequence>MKLYLTLERHAQHPAALCPSVVPARGLSPIVALQWQESVPASVAVSPAPAVDVPADVPAADVLAAALVPAALVADATESVRGDLTVRHLELAGGKAEVRTDASSRTTVTTIDEIHVASAALLDQRGIRVQGTTGFSAKHSMTAPKPNGGVRGIPPRGRPV</sequence>
<proteinExistence type="predicted"/>